<dbReference type="AlphaFoldDB" id="A0A1I7JG93"/>
<proteinExistence type="predicted"/>
<sequence length="192" mass="18646">MAQVIAACTSAPDSNSGRCSASSAQSSVSIAIARNTRSATVPTRSLACVSNGRRSRSAPLVSATAASSTTRNVGTCQPAAWPSHAVSPGPAATHTSSPSSGGSQRSDENGAPRTGAAASWASGRVPWPPARVAGAGCVAPVCPRISHAATGPASRLPSPSTSPSVAPPSPTSSAPATGTALAQAVAVPCPPM</sequence>
<name>A0A1I7JG93_9BURK</name>
<feature type="compositionally biased region" description="Polar residues" evidence="1">
    <location>
        <begin position="64"/>
        <end position="75"/>
    </location>
</feature>
<gene>
    <name evidence="2" type="ORF">SAMN04489707_10266</name>
</gene>
<feature type="region of interest" description="Disordered" evidence="1">
    <location>
        <begin position="50"/>
        <end position="125"/>
    </location>
</feature>
<protein>
    <submittedName>
        <fullName evidence="2">Uncharacterized protein</fullName>
    </submittedName>
</protein>
<evidence type="ECO:0000313" key="3">
    <source>
        <dbReference type="Proteomes" id="UP000183656"/>
    </source>
</evidence>
<organism evidence="2 3">
    <name type="scientific">Paenacidovorax caeni</name>
    <dbReference type="NCBI Taxonomy" id="343013"/>
    <lineage>
        <taxon>Bacteria</taxon>
        <taxon>Pseudomonadati</taxon>
        <taxon>Pseudomonadota</taxon>
        <taxon>Betaproteobacteria</taxon>
        <taxon>Burkholderiales</taxon>
        <taxon>Comamonadaceae</taxon>
        <taxon>Paenacidovorax</taxon>
    </lineage>
</organism>
<feature type="compositionally biased region" description="Low complexity" evidence="1">
    <location>
        <begin position="87"/>
        <end position="103"/>
    </location>
</feature>
<reference evidence="2 3" key="1">
    <citation type="submission" date="2016-10" db="EMBL/GenBank/DDBJ databases">
        <authorList>
            <person name="de Groot N.N."/>
        </authorList>
    </citation>
    <scope>NUCLEOTIDE SEQUENCE [LARGE SCALE GENOMIC DNA]</scope>
    <source>
        <strain evidence="2 3">R-24608</strain>
    </source>
</reference>
<accession>A0A1I7JG93</accession>
<dbReference type="Proteomes" id="UP000183656">
    <property type="component" value="Unassembled WGS sequence"/>
</dbReference>
<feature type="region of interest" description="Disordered" evidence="1">
    <location>
        <begin position="149"/>
        <end position="180"/>
    </location>
</feature>
<keyword evidence="3" id="KW-1185">Reference proteome</keyword>
<dbReference type="EMBL" id="FPBX01000026">
    <property type="protein sequence ID" value="SFU84215.1"/>
    <property type="molecule type" value="Genomic_DNA"/>
</dbReference>
<evidence type="ECO:0000313" key="2">
    <source>
        <dbReference type="EMBL" id="SFU84215.1"/>
    </source>
</evidence>
<feature type="compositionally biased region" description="Low complexity" evidence="1">
    <location>
        <begin position="171"/>
        <end position="180"/>
    </location>
</feature>
<evidence type="ECO:0000256" key="1">
    <source>
        <dbReference type="SAM" id="MobiDB-lite"/>
    </source>
</evidence>